<feature type="compositionally biased region" description="Basic and acidic residues" evidence="1">
    <location>
        <begin position="632"/>
        <end position="645"/>
    </location>
</feature>
<evidence type="ECO:0000313" key="2">
    <source>
        <dbReference type="EMBL" id="KAK8869558.1"/>
    </source>
</evidence>
<feature type="region of interest" description="Disordered" evidence="1">
    <location>
        <begin position="1"/>
        <end position="36"/>
    </location>
</feature>
<feature type="compositionally biased region" description="Low complexity" evidence="1">
    <location>
        <begin position="654"/>
        <end position="668"/>
    </location>
</feature>
<feature type="region of interest" description="Disordered" evidence="1">
    <location>
        <begin position="51"/>
        <end position="189"/>
    </location>
</feature>
<accession>A0AAW0Z5U4</accession>
<dbReference type="RefSeq" id="XP_066805804.1">
    <property type="nucleotide sequence ID" value="XM_066943262.1"/>
</dbReference>
<feature type="compositionally biased region" description="Low complexity" evidence="1">
    <location>
        <begin position="686"/>
        <end position="698"/>
    </location>
</feature>
<organism evidence="2 3">
    <name type="scientific">Kwoniella newhampshirensis</name>
    <dbReference type="NCBI Taxonomy" id="1651941"/>
    <lineage>
        <taxon>Eukaryota</taxon>
        <taxon>Fungi</taxon>
        <taxon>Dikarya</taxon>
        <taxon>Basidiomycota</taxon>
        <taxon>Agaricomycotina</taxon>
        <taxon>Tremellomycetes</taxon>
        <taxon>Tremellales</taxon>
        <taxon>Cryptococcaceae</taxon>
        <taxon>Kwoniella</taxon>
    </lineage>
</organism>
<feature type="region of interest" description="Disordered" evidence="1">
    <location>
        <begin position="592"/>
        <end position="701"/>
    </location>
</feature>
<protein>
    <recommendedName>
        <fullName evidence="4">Arrestin C-terminal-like domain-containing protein</fullName>
    </recommendedName>
</protein>
<name>A0AAW0Z5U4_9TREE</name>
<reference evidence="2 3" key="1">
    <citation type="journal article" date="2024" name="bioRxiv">
        <title>Comparative genomics of Cryptococcus and Kwoniella reveals pathogenesis evolution and contrasting karyotype dynamics via intercentromeric recombination or chromosome fusion.</title>
        <authorList>
            <person name="Coelho M.A."/>
            <person name="David-Palma M."/>
            <person name="Shea T."/>
            <person name="Bowers K."/>
            <person name="McGinley-Smith S."/>
            <person name="Mohammad A.W."/>
            <person name="Gnirke A."/>
            <person name="Yurkov A.M."/>
            <person name="Nowrousian M."/>
            <person name="Sun S."/>
            <person name="Cuomo C.A."/>
            <person name="Heitman J."/>
        </authorList>
    </citation>
    <scope>NUCLEOTIDE SEQUENCE [LARGE SCALE GENOMIC DNA]</scope>
    <source>
        <strain evidence="2 3">CBS 13917</strain>
    </source>
</reference>
<keyword evidence="3" id="KW-1185">Reference proteome</keyword>
<dbReference type="GeneID" id="92177385"/>
<evidence type="ECO:0008006" key="4">
    <source>
        <dbReference type="Google" id="ProtNLM"/>
    </source>
</evidence>
<evidence type="ECO:0000256" key="1">
    <source>
        <dbReference type="SAM" id="MobiDB-lite"/>
    </source>
</evidence>
<sequence length="787" mass="84349">MISLLRTISQRPSFDASSSTRSAESEPRLSTGLPVLPPIVGPTGLAMFPGLDVSAPSTSTRHAGPIPIPSRRQSEPVVRSTQTSTAPPPDYAVSPQSQARGSALSNPHSSVPIPTYETALSQSPPVRESPATSDGERWMRDYFGSSSSQSQGALPPVEDVEVEMDEVEEDDDDDPLSPRPPGPRHNLHMARRYTVGAIPTEQEDDDDPMGGFSSSLGARSNVVQMLPPTALPPAYSSDLAHDELRLISSVHLSSDHPASAFFHAITSPPPANDGLPASPEQTNLTIGRKKLKLTLTRGGERTNPNGTGPMFIRAGRGGAVEGTIEIGNVEHATDLEISILGMVHTSYYVRGQYTLLDTLPLTRTVKTLFPPGPDDPPLDPYSLRTKDGAPLIQPGQTFPFSLKMPTTHYRDDNVQLPPSCEVLQVAIQASVEYVLRVKLTRKGWRMNEVIGVPIIYEPRAYITPRRLRALTSDDPLNPGWRTIRLNGGQATAKCSPSETGTAIEVSLLVPSPPILFIPHASLPPPIPFHLHFHCPLNAPLSIFSDPKECSFKVRFNRVVTMKIGAVKELRRIELPCKVEVWQEGGEKIVLGEEQKAPAPRRSSITGPGASVGGGGTEEGSSAGGTGTASSSGERKKSFSFGERRGGFTLRRRSSTSTPTVTSTTSTSSNIQPISEHPQEHALHRTSTSSHDAEASSSAVETAPLGTELAPTQTDVHLHGSLQVRIPSMANSSHPGVVRGLMQSFNTPEIGVTYVLEVGIEPKKGSVKDSYGHVWGGGIVEVVLGARN</sequence>
<feature type="compositionally biased region" description="Polar residues" evidence="1">
    <location>
        <begin position="1"/>
        <end position="22"/>
    </location>
</feature>
<feature type="compositionally biased region" description="Gly residues" evidence="1">
    <location>
        <begin position="609"/>
        <end position="626"/>
    </location>
</feature>
<dbReference type="AlphaFoldDB" id="A0AAW0Z5U4"/>
<feature type="compositionally biased region" description="Polar residues" evidence="1">
    <location>
        <begin position="94"/>
        <end position="109"/>
    </location>
</feature>
<dbReference type="Proteomes" id="UP001388673">
    <property type="component" value="Unassembled WGS sequence"/>
</dbReference>
<proteinExistence type="predicted"/>
<dbReference type="EMBL" id="JBCAWK010000001">
    <property type="protein sequence ID" value="KAK8869558.1"/>
    <property type="molecule type" value="Genomic_DNA"/>
</dbReference>
<evidence type="ECO:0000313" key="3">
    <source>
        <dbReference type="Proteomes" id="UP001388673"/>
    </source>
</evidence>
<feature type="compositionally biased region" description="Acidic residues" evidence="1">
    <location>
        <begin position="158"/>
        <end position="175"/>
    </location>
</feature>
<comment type="caution">
    <text evidence="2">The sequence shown here is derived from an EMBL/GenBank/DDBJ whole genome shotgun (WGS) entry which is preliminary data.</text>
</comment>
<gene>
    <name evidence="2" type="ORF">IAR55_000125</name>
</gene>
<dbReference type="KEGG" id="kne:92177385"/>